<evidence type="ECO:0008006" key="2">
    <source>
        <dbReference type="Google" id="ProtNLM"/>
    </source>
</evidence>
<dbReference type="AlphaFoldDB" id="A0A7S0CHL5"/>
<reference evidence="1" key="1">
    <citation type="submission" date="2021-01" db="EMBL/GenBank/DDBJ databases">
        <authorList>
            <person name="Corre E."/>
            <person name="Pelletier E."/>
            <person name="Niang G."/>
            <person name="Scheremetjew M."/>
            <person name="Finn R."/>
            <person name="Kale V."/>
            <person name="Holt S."/>
            <person name="Cochrane G."/>
            <person name="Meng A."/>
            <person name="Brown T."/>
            <person name="Cohen L."/>
        </authorList>
    </citation>
    <scope>NUCLEOTIDE SEQUENCE</scope>
    <source>
        <strain evidence="1">CCAP1064/1</strain>
    </source>
</reference>
<dbReference type="InterPro" id="IPR019410">
    <property type="entry name" value="Methyltransf_16"/>
</dbReference>
<dbReference type="GO" id="GO:0005829">
    <property type="term" value="C:cytosol"/>
    <property type="evidence" value="ECO:0007669"/>
    <property type="project" value="TreeGrafter"/>
</dbReference>
<evidence type="ECO:0000313" key="1">
    <source>
        <dbReference type="EMBL" id="CAD8424057.1"/>
    </source>
</evidence>
<sequence>MAKYFSDQSSCVQKQFLTKRTAIELGSGNGFLSVCLLAALINRDGEFDETQKSDHNNMFKNYVGLNRLVITDFSDHLPLIEKTLEANPSIIEDAKARNMDIEVVKHEWGIFPTCGDDDESRNVLCRDETFDFIFGSDLAYRSTLHEPLIKSLKRFSHDKTVILIGITMNDTPSSFFDKLSDAGFSYERLNDCLMDPKFRGQTFGLFAVQKKKH</sequence>
<proteinExistence type="predicted"/>
<dbReference type="GO" id="GO:0032991">
    <property type="term" value="C:protein-containing complex"/>
    <property type="evidence" value="ECO:0007669"/>
    <property type="project" value="TreeGrafter"/>
</dbReference>
<dbReference type="Gene3D" id="3.40.50.150">
    <property type="entry name" value="Vaccinia Virus protein VP39"/>
    <property type="match status" value="1"/>
</dbReference>
<name>A0A7S0CHL5_9STRA</name>
<dbReference type="Pfam" id="PF10294">
    <property type="entry name" value="Methyltransf_16"/>
    <property type="match status" value="1"/>
</dbReference>
<dbReference type="PANTHER" id="PTHR14614">
    <property type="entry name" value="HEPATOCELLULAR CARCINOMA-ASSOCIATED ANTIGEN"/>
    <property type="match status" value="1"/>
</dbReference>
<protein>
    <recommendedName>
        <fullName evidence="2">Calmodulin-lysine N-methyltransferase</fullName>
    </recommendedName>
</protein>
<organism evidence="1">
    <name type="scientific">Proboscia inermis</name>
    <dbReference type="NCBI Taxonomy" id="420281"/>
    <lineage>
        <taxon>Eukaryota</taxon>
        <taxon>Sar</taxon>
        <taxon>Stramenopiles</taxon>
        <taxon>Ochrophyta</taxon>
        <taxon>Bacillariophyta</taxon>
        <taxon>Coscinodiscophyceae</taxon>
        <taxon>Rhizosoleniophycidae</taxon>
        <taxon>Rhizosoleniales</taxon>
        <taxon>Rhizosoleniaceae</taxon>
        <taxon>Proboscia</taxon>
    </lineage>
</organism>
<gene>
    <name evidence="1" type="ORF">PINE0816_LOCUS20216</name>
</gene>
<dbReference type="PANTHER" id="PTHR14614:SF109">
    <property type="entry name" value="RIBOSOMAL LYSINE N-METHYLTRANSFERASE 5"/>
    <property type="match status" value="1"/>
</dbReference>
<dbReference type="EMBL" id="HBEL01043390">
    <property type="protein sequence ID" value="CAD8424057.1"/>
    <property type="molecule type" value="Transcribed_RNA"/>
</dbReference>
<accession>A0A7S0CHL5</accession>
<dbReference type="InterPro" id="IPR029063">
    <property type="entry name" value="SAM-dependent_MTases_sf"/>
</dbReference>
<dbReference type="SUPFAM" id="SSF53335">
    <property type="entry name" value="S-adenosyl-L-methionine-dependent methyltransferases"/>
    <property type="match status" value="1"/>
</dbReference>